<dbReference type="OrthoDB" id="414863at2759"/>
<dbReference type="NCBIfam" id="TIGR01012">
    <property type="entry name" value="uS2_euk_arch"/>
    <property type="match status" value="1"/>
</dbReference>
<evidence type="ECO:0000256" key="6">
    <source>
        <dbReference type="HAMAP-Rule" id="MF_03015"/>
    </source>
</evidence>
<dbReference type="GO" id="GO:0006412">
    <property type="term" value="P:translation"/>
    <property type="evidence" value="ECO:0007669"/>
    <property type="project" value="UniProtKB-UniRule"/>
</dbReference>
<organism evidence="9 10">
    <name type="scientific">Cyclospora cayetanensis</name>
    <dbReference type="NCBI Taxonomy" id="88456"/>
    <lineage>
        <taxon>Eukaryota</taxon>
        <taxon>Sar</taxon>
        <taxon>Alveolata</taxon>
        <taxon>Apicomplexa</taxon>
        <taxon>Conoidasida</taxon>
        <taxon>Coccidia</taxon>
        <taxon>Eucoccidiorida</taxon>
        <taxon>Eimeriorina</taxon>
        <taxon>Eimeriidae</taxon>
        <taxon>Cyclospora</taxon>
    </lineage>
</organism>
<evidence type="ECO:0000256" key="5">
    <source>
        <dbReference type="ARBA" id="ARBA00023274"/>
    </source>
</evidence>
<keyword evidence="4 6" id="KW-0689">Ribosomal protein</keyword>
<comment type="similarity">
    <text evidence="2 6 7">Belongs to the universal ribosomal protein uS2 family.</text>
</comment>
<reference evidence="10" key="1">
    <citation type="submission" date="2025-08" db="UniProtKB">
        <authorList>
            <consortium name="RefSeq"/>
        </authorList>
    </citation>
    <scope>IDENTIFICATION</scope>
</reference>
<dbReference type="InterPro" id="IPR001865">
    <property type="entry name" value="Ribosomal_uS2"/>
</dbReference>
<sequence>MADAKARLSPMEDTIAKMLICKVHIGTKNVEHKMRPYTYKVTNEGIHLINLKKTYEKLLLAARIIVAIENPADILVVSARPYGSRASLKFAHYTGAQAVASRWTPGMLTNQITAKFMEPRLIIVTDPRTDARAVKESSYANVPVIGLCDTDSPLDYVDVAIPCNNKGLESIALMYWLLAREVLYLRGELPRSQQWDVMVDMFFWRDPEELEKKDRLEDKEAAPHAQQDLSQWNATTGDWGGKVADWNPAAGTGEWTDPAAAQADWGASVTATATKWGYESSGTKTKNRSHQDAKSRLNPLGFALAKDHNGAGFSSLGAYVAVGLRGRVRPSESSGLVATGRRAVLSVARASR</sequence>
<protein>
    <recommendedName>
        <fullName evidence="6">Small ribosomal subunit protein uS2</fullName>
    </recommendedName>
</protein>
<evidence type="ECO:0000256" key="2">
    <source>
        <dbReference type="ARBA" id="ARBA00006242"/>
    </source>
</evidence>
<dbReference type="PANTHER" id="PTHR11489">
    <property type="entry name" value="40S RIBOSOMAL PROTEIN SA"/>
    <property type="match status" value="1"/>
</dbReference>
<evidence type="ECO:0000256" key="1">
    <source>
        <dbReference type="ARBA" id="ARBA00004496"/>
    </source>
</evidence>
<dbReference type="PRINTS" id="PR00395">
    <property type="entry name" value="RIBOSOMALS2"/>
</dbReference>
<evidence type="ECO:0000313" key="10">
    <source>
        <dbReference type="RefSeq" id="XP_022593111.2"/>
    </source>
</evidence>
<dbReference type="Pfam" id="PF00318">
    <property type="entry name" value="Ribosomal_S2"/>
    <property type="match status" value="2"/>
</dbReference>
<dbReference type="HAMAP" id="MF_03015">
    <property type="entry name" value="Ribosomal_S2_euk"/>
    <property type="match status" value="1"/>
</dbReference>
<accession>A0A6P5WE68</accession>
<dbReference type="RefSeq" id="XP_022593111.2">
    <property type="nucleotide sequence ID" value="XM_022732784.2"/>
</dbReference>
<dbReference type="InterPro" id="IPR027498">
    <property type="entry name" value="Ribosomal_uS2_euk"/>
</dbReference>
<dbReference type="InterPro" id="IPR018130">
    <property type="entry name" value="Ribosomal_uS2_CS"/>
</dbReference>
<evidence type="ECO:0000256" key="3">
    <source>
        <dbReference type="ARBA" id="ARBA00022490"/>
    </source>
</evidence>
<dbReference type="InterPro" id="IPR023591">
    <property type="entry name" value="Ribosomal_uS2_flav_dom_sf"/>
</dbReference>
<evidence type="ECO:0000256" key="4">
    <source>
        <dbReference type="ARBA" id="ARBA00022980"/>
    </source>
</evidence>
<dbReference type="AlphaFoldDB" id="A0A6P5WE68"/>
<dbReference type="Gene3D" id="3.40.50.10490">
    <property type="entry name" value="Glucose-6-phosphate isomerase like protein, domain 1"/>
    <property type="match status" value="1"/>
</dbReference>
<dbReference type="GO" id="GO:0000028">
    <property type="term" value="P:ribosomal small subunit assembly"/>
    <property type="evidence" value="ECO:0007669"/>
    <property type="project" value="UniProtKB-UniRule"/>
</dbReference>
<comment type="subcellular location">
    <subcellularLocation>
        <location evidence="1 6">Cytoplasm</location>
    </subcellularLocation>
</comment>
<name>A0A6P5WE68_9EIME</name>
<dbReference type="InterPro" id="IPR005707">
    <property type="entry name" value="Ribosomal_uS2_euk/arc"/>
</dbReference>
<keyword evidence="5 6" id="KW-0687">Ribonucleoprotein</keyword>
<dbReference type="GO" id="GO:0022627">
    <property type="term" value="C:cytosolic small ribosomal subunit"/>
    <property type="evidence" value="ECO:0007669"/>
    <property type="project" value="UniProtKB-UniRule"/>
</dbReference>
<evidence type="ECO:0000256" key="8">
    <source>
        <dbReference type="SAM" id="MobiDB-lite"/>
    </source>
</evidence>
<comment type="subunit">
    <text evidence="6">Component of the small ribosomal subunit. Mature ribosomes consist of a small (40S) and a large (60S) subunit. The 40S subunit contains about 33 different proteins and 1 molecule of RNA (18S). The 60S subunit contains about 49 different proteins and 3 molecules of RNA (25S, 5.8S and 5S). Interacts with ribosomal protein S21.</text>
</comment>
<evidence type="ECO:0000313" key="9">
    <source>
        <dbReference type="Proteomes" id="UP000515125"/>
    </source>
</evidence>
<keyword evidence="9" id="KW-1185">Reference proteome</keyword>
<keyword evidence="3 6" id="KW-0963">Cytoplasm</keyword>
<dbReference type="Proteomes" id="UP000515125">
    <property type="component" value="Unplaced"/>
</dbReference>
<dbReference type="CDD" id="cd01425">
    <property type="entry name" value="RPS2"/>
    <property type="match status" value="1"/>
</dbReference>
<dbReference type="PROSITE" id="PS00963">
    <property type="entry name" value="RIBOSOMAL_S2_2"/>
    <property type="match status" value="1"/>
</dbReference>
<dbReference type="SUPFAM" id="SSF52313">
    <property type="entry name" value="Ribosomal protein S2"/>
    <property type="match status" value="1"/>
</dbReference>
<dbReference type="GeneID" id="34619493"/>
<feature type="compositionally biased region" description="Polar residues" evidence="8">
    <location>
        <begin position="227"/>
        <end position="236"/>
    </location>
</feature>
<dbReference type="FunFam" id="3.40.50.10490:FF:000012">
    <property type="entry name" value="40S ribosomal protein SA"/>
    <property type="match status" value="1"/>
</dbReference>
<evidence type="ECO:0000256" key="7">
    <source>
        <dbReference type="RuleBase" id="RU003631"/>
    </source>
</evidence>
<dbReference type="PROSITE" id="PS00962">
    <property type="entry name" value="RIBOSOMAL_S2_1"/>
    <property type="match status" value="1"/>
</dbReference>
<feature type="region of interest" description="Disordered" evidence="8">
    <location>
        <begin position="216"/>
        <end position="241"/>
    </location>
</feature>
<dbReference type="GO" id="GO:0003735">
    <property type="term" value="F:structural constituent of ribosome"/>
    <property type="evidence" value="ECO:0007669"/>
    <property type="project" value="UniProtKB-UniRule"/>
</dbReference>
<proteinExistence type="inferred from homology"/>
<gene>
    <name evidence="10" type="primary">LOC34619493</name>
</gene>
<comment type="function">
    <text evidence="6">Required for the assembly and/or stability of the 40S ribosomal subunit. Required for the processing of the 20S rRNA-precursor to mature 18S rRNA in a late step of the maturation of 40S ribosomal subunits.</text>
</comment>